<keyword evidence="2" id="KW-1185">Reference proteome</keyword>
<dbReference type="OrthoDB" id="6089683at2"/>
<proteinExistence type="predicted"/>
<dbReference type="AlphaFoldDB" id="A0A5A9VZX4"/>
<evidence type="ECO:0000313" key="1">
    <source>
        <dbReference type="EMBL" id="KAA0874026.1"/>
    </source>
</evidence>
<dbReference type="Gene3D" id="2.40.10.220">
    <property type="entry name" value="predicted glycosyltransferase like domains"/>
    <property type="match status" value="1"/>
</dbReference>
<name>A0A5A9VZX4_9GAMM</name>
<reference evidence="1 2" key="1">
    <citation type="submission" date="2019-03" db="EMBL/GenBank/DDBJ databases">
        <title>Nitrincola sp. nov. isolated from an Indian soda lake.</title>
        <authorList>
            <person name="Joshi A."/>
            <person name="Thite S.V."/>
            <person name="Joseph N."/>
            <person name="Dhotre D."/>
            <person name="Moorthy M."/>
            <person name="Shouche Y.S."/>
        </authorList>
    </citation>
    <scope>NUCLEOTIDE SEQUENCE [LARGE SCALE GENOMIC DNA]</scope>
    <source>
        <strain evidence="1 2">MEB193</strain>
    </source>
</reference>
<organism evidence="1 2">
    <name type="scientific">Nitrincola tapanii</name>
    <dbReference type="NCBI Taxonomy" id="1708751"/>
    <lineage>
        <taxon>Bacteria</taxon>
        <taxon>Pseudomonadati</taxon>
        <taxon>Pseudomonadota</taxon>
        <taxon>Gammaproteobacteria</taxon>
        <taxon>Oceanospirillales</taxon>
        <taxon>Oceanospirillaceae</taxon>
        <taxon>Nitrincola</taxon>
    </lineage>
</organism>
<evidence type="ECO:0008006" key="3">
    <source>
        <dbReference type="Google" id="ProtNLM"/>
    </source>
</evidence>
<sequence>MKPIIVLPNDEETGRRAFRMTPVQEDPVSLWIDDQPVVLQDLSANGVAFSSAHELEGKIHQACLRFALEDREVKILCQVHLLRMKSGAYAGELQDLSELEERLLSRFILACQKAAIKRQRSCNNP</sequence>
<dbReference type="EMBL" id="SMRS01000007">
    <property type="protein sequence ID" value="KAA0874026.1"/>
    <property type="molecule type" value="Genomic_DNA"/>
</dbReference>
<accession>A0A5A9VZX4</accession>
<protein>
    <recommendedName>
        <fullName evidence="3">PilZ domain-containing protein</fullName>
    </recommendedName>
</protein>
<dbReference type="Proteomes" id="UP000325302">
    <property type="component" value="Unassembled WGS sequence"/>
</dbReference>
<comment type="caution">
    <text evidence="1">The sequence shown here is derived from an EMBL/GenBank/DDBJ whole genome shotgun (WGS) entry which is preliminary data.</text>
</comment>
<dbReference type="RefSeq" id="WP_149391258.1">
    <property type="nucleotide sequence ID" value="NZ_SMRS01000007.1"/>
</dbReference>
<evidence type="ECO:0000313" key="2">
    <source>
        <dbReference type="Proteomes" id="UP000325302"/>
    </source>
</evidence>
<gene>
    <name evidence="1" type="ORF">E1H14_09610</name>
</gene>